<dbReference type="RefSeq" id="WP_012002573.1">
    <property type="nucleotide sequence ID" value="NC_009828.1"/>
</dbReference>
<protein>
    <recommendedName>
        <fullName evidence="4">Cell division protein ZapA</fullName>
    </recommendedName>
</protein>
<dbReference type="AlphaFoldDB" id="A8F4K8"/>
<dbReference type="Proteomes" id="UP000002016">
    <property type="component" value="Chromosome"/>
</dbReference>
<feature type="coiled-coil region" evidence="1">
    <location>
        <begin position="22"/>
        <end position="49"/>
    </location>
</feature>
<name>A8F4K8_PSELT</name>
<dbReference type="HOGENOM" id="CLU_181536_0_0_0"/>
<dbReference type="EMBL" id="CP000812">
    <property type="protein sequence ID" value="ABV33092.1"/>
    <property type="molecule type" value="Genomic_DNA"/>
</dbReference>
<evidence type="ECO:0000313" key="3">
    <source>
        <dbReference type="Proteomes" id="UP000002016"/>
    </source>
</evidence>
<proteinExistence type="predicted"/>
<dbReference type="STRING" id="416591.Tlet_0525"/>
<dbReference type="KEGG" id="tle:Tlet_0525"/>
<evidence type="ECO:0000256" key="1">
    <source>
        <dbReference type="SAM" id="Coils"/>
    </source>
</evidence>
<reference evidence="2 3" key="1">
    <citation type="submission" date="2007-08" db="EMBL/GenBank/DDBJ databases">
        <title>Complete sequence of Thermotoga lettingae TMO.</title>
        <authorList>
            <consortium name="US DOE Joint Genome Institute"/>
            <person name="Copeland A."/>
            <person name="Lucas S."/>
            <person name="Lapidus A."/>
            <person name="Barry K."/>
            <person name="Glavina del Rio T."/>
            <person name="Dalin E."/>
            <person name="Tice H."/>
            <person name="Pitluck S."/>
            <person name="Foster B."/>
            <person name="Bruce D."/>
            <person name="Schmutz J."/>
            <person name="Larimer F."/>
            <person name="Land M."/>
            <person name="Hauser L."/>
            <person name="Kyrpides N."/>
            <person name="Mikhailova N."/>
            <person name="Nelson K."/>
            <person name="Gogarten J.P."/>
            <person name="Noll K."/>
            <person name="Richardson P."/>
        </authorList>
    </citation>
    <scope>NUCLEOTIDE SEQUENCE [LARGE SCALE GENOMIC DNA]</scope>
    <source>
        <strain evidence="3">ATCC BAA-301 / DSM 14385 / NBRC 107922 / TMO</strain>
    </source>
</reference>
<keyword evidence="1" id="KW-0175">Coiled coil</keyword>
<sequence>MKKSVNIRLDDKNYDLVTDATEEELLNVLNRLQTEYSQIKNIVEEAETDEILLVMLTNALLNEIRSEKIINHLTFKIKSFFSEKEEGKS</sequence>
<reference evidence="2 3" key="2">
    <citation type="journal article" date="2009" name="Proc. Natl. Acad. Sci. U.S.A.">
        <title>On the chimeric nature, thermophilic origin, and phylogenetic placement of the Thermotogales.</title>
        <authorList>
            <person name="Zhaxybayeva O."/>
            <person name="Swithers K.S."/>
            <person name="Lapierre P."/>
            <person name="Fournier G.P."/>
            <person name="Bickhart D.M."/>
            <person name="DeBoy R.T."/>
            <person name="Nelson K.E."/>
            <person name="Nesbo C.L."/>
            <person name="Doolittle W.F."/>
            <person name="Gogarten J.P."/>
            <person name="Noll K.M."/>
        </authorList>
    </citation>
    <scope>NUCLEOTIDE SEQUENCE [LARGE SCALE GENOMIC DNA]</scope>
    <source>
        <strain evidence="3">ATCC BAA-301 / DSM 14385 / NBRC 107922 / TMO</strain>
    </source>
</reference>
<gene>
    <name evidence="2" type="ordered locus">Tlet_0525</name>
</gene>
<keyword evidence="3" id="KW-1185">Reference proteome</keyword>
<accession>A8F4K8</accession>
<dbReference type="OrthoDB" id="47047at2"/>
<evidence type="ECO:0000313" key="2">
    <source>
        <dbReference type="EMBL" id="ABV33092.1"/>
    </source>
</evidence>
<organism evidence="2 3">
    <name type="scientific">Pseudothermotoga lettingae (strain ATCC BAA-301 / DSM 14385 / NBRC 107922 / TMO)</name>
    <name type="common">Thermotoga lettingae</name>
    <dbReference type="NCBI Taxonomy" id="416591"/>
    <lineage>
        <taxon>Bacteria</taxon>
        <taxon>Thermotogati</taxon>
        <taxon>Thermotogota</taxon>
        <taxon>Thermotogae</taxon>
        <taxon>Thermotogales</taxon>
        <taxon>Thermotogaceae</taxon>
        <taxon>Pseudothermotoga</taxon>
    </lineage>
</organism>
<evidence type="ECO:0008006" key="4">
    <source>
        <dbReference type="Google" id="ProtNLM"/>
    </source>
</evidence>